<feature type="binding site" description="axial binding residue" evidence="9">
    <location>
        <position position="157"/>
    </location>
    <ligand>
        <name>heme c</name>
        <dbReference type="ChEBI" id="CHEBI:61717"/>
        <label>2</label>
    </ligand>
    <ligandPart>
        <name>Fe</name>
        <dbReference type="ChEBI" id="CHEBI:18248"/>
    </ligandPart>
</feature>
<dbReference type="EMBL" id="LAJX01000191">
    <property type="protein sequence ID" value="KJV05648.1"/>
    <property type="molecule type" value="Genomic_DNA"/>
</dbReference>
<dbReference type="GO" id="GO:0005506">
    <property type="term" value="F:iron ion binding"/>
    <property type="evidence" value="ECO:0007669"/>
    <property type="project" value="InterPro"/>
</dbReference>
<reference evidence="12 13" key="2">
    <citation type="journal article" date="2016" name="Microb. Ecol.">
        <title>Genome Characteristics of a Novel Type I Methanotroph (Sn10-6) Isolated from a Flooded Indian Rice Field.</title>
        <authorList>
            <person name="Rahalkar M.C."/>
            <person name="Pandit P.S."/>
            <person name="Dhakephalkar P.K."/>
            <person name="Pore S."/>
            <person name="Arora P."/>
            <person name="Kapse N."/>
        </authorList>
    </citation>
    <scope>NUCLEOTIDE SEQUENCE [LARGE SCALE GENOMIC DNA]</scope>
    <source>
        <strain evidence="12 13">Sn10-6</strain>
    </source>
</reference>
<dbReference type="OrthoDB" id="9773456at2"/>
<dbReference type="SUPFAM" id="SSF46626">
    <property type="entry name" value="Cytochrome c"/>
    <property type="match status" value="2"/>
</dbReference>
<evidence type="ECO:0000256" key="6">
    <source>
        <dbReference type="ARBA" id="ARBA00022982"/>
    </source>
</evidence>
<dbReference type="InterPro" id="IPR024167">
    <property type="entry name" value="Cytochrome_c4-like"/>
</dbReference>
<dbReference type="InterPro" id="IPR036909">
    <property type="entry name" value="Cyt_c-like_dom_sf"/>
</dbReference>
<proteinExistence type="predicted"/>
<feature type="binding site" description="covalent" evidence="8">
    <location>
        <position position="156"/>
    </location>
    <ligand>
        <name>heme c</name>
        <dbReference type="ChEBI" id="CHEBI:61717"/>
        <label>2</label>
    </ligand>
</feature>
<keyword evidence="6" id="KW-0249">Electron transport</keyword>
<feature type="binding site" description="axial binding residue" evidence="9">
    <location>
        <position position="199"/>
    </location>
    <ligand>
        <name>heme c</name>
        <dbReference type="ChEBI" id="CHEBI:61717"/>
        <label>2</label>
    </ligand>
    <ligandPart>
        <name>Fe</name>
        <dbReference type="ChEBI" id="CHEBI:18248"/>
    </ligandPart>
</feature>
<evidence type="ECO:0000259" key="11">
    <source>
        <dbReference type="PROSITE" id="PS51007"/>
    </source>
</evidence>
<gene>
    <name evidence="12" type="ORF">VZ94_16665</name>
</gene>
<sequence length="222" mass="23787">MIKALLLLSLLLAANVSFAKPTSQVAWTPELLAKLKHANADKGKTLAANCTSCHGDKGQGSPEENRDGDVIPAIPALAGQLATYTFKQLRDYANDDKDNATMTGIAKNLTEQDAADLALWFSTLPAPSPSGQGSDKAYNLVTEGDGKRIIPPCSVCHGSDGQGEKIDIPALKGQQAGYLVDALTAYKTGARHNDIYARMRLIAEQLTDEEIKALAQYYQALR</sequence>
<keyword evidence="5" id="KW-0574">Periplasm</keyword>
<keyword evidence="2" id="KW-0813">Transport</keyword>
<feature type="binding site" description="covalent" evidence="8">
    <location>
        <position position="50"/>
    </location>
    <ligand>
        <name>heme c</name>
        <dbReference type="ChEBI" id="CHEBI:61717"/>
        <label>1</label>
    </ligand>
</feature>
<evidence type="ECO:0000256" key="3">
    <source>
        <dbReference type="ARBA" id="ARBA00022617"/>
    </source>
</evidence>
<dbReference type="Gene3D" id="1.10.760.10">
    <property type="entry name" value="Cytochrome c-like domain"/>
    <property type="match status" value="2"/>
</dbReference>
<comment type="PTM">
    <text evidence="8">Binds 2 heme c groups covalently per subunit.</text>
</comment>
<dbReference type="Proteomes" id="UP000033684">
    <property type="component" value="Unassembled WGS sequence"/>
</dbReference>
<dbReference type="GO" id="GO:0020037">
    <property type="term" value="F:heme binding"/>
    <property type="evidence" value="ECO:0007669"/>
    <property type="project" value="InterPro"/>
</dbReference>
<name>A0A0F3IGJ2_9GAMM</name>
<comment type="subcellular location">
    <subcellularLocation>
        <location evidence="1">Periplasm</location>
    </subcellularLocation>
</comment>
<dbReference type="PIRSF" id="PIRSF000005">
    <property type="entry name" value="Cytochrome_c4"/>
    <property type="match status" value="1"/>
</dbReference>
<keyword evidence="4 9" id="KW-0479">Metal-binding</keyword>
<dbReference type="InterPro" id="IPR009056">
    <property type="entry name" value="Cyt_c-like_dom"/>
</dbReference>
<protein>
    <submittedName>
        <fullName evidence="12">Cytochrome C</fullName>
    </submittedName>
</protein>
<feature type="binding site" description="axial binding residue" evidence="9">
    <location>
        <position position="54"/>
    </location>
    <ligand>
        <name>heme c</name>
        <dbReference type="ChEBI" id="CHEBI:61717"/>
        <label>1</label>
    </ligand>
    <ligandPart>
        <name>Fe</name>
        <dbReference type="ChEBI" id="CHEBI:18248"/>
    </ligandPart>
</feature>
<dbReference type="PROSITE" id="PS51007">
    <property type="entry name" value="CYTC"/>
    <property type="match status" value="2"/>
</dbReference>
<dbReference type="Pfam" id="PF00034">
    <property type="entry name" value="Cytochrom_C"/>
    <property type="match status" value="2"/>
</dbReference>
<feature type="binding site" description="covalent" evidence="8">
    <location>
        <position position="153"/>
    </location>
    <ligand>
        <name>heme c</name>
        <dbReference type="ChEBI" id="CHEBI:61717"/>
        <label>2</label>
    </ligand>
</feature>
<accession>A0A0F3IGJ2</accession>
<dbReference type="PANTHER" id="PTHR33751">
    <property type="entry name" value="CBB3-TYPE CYTOCHROME C OXIDASE SUBUNIT FIXP"/>
    <property type="match status" value="1"/>
</dbReference>
<evidence type="ECO:0000256" key="5">
    <source>
        <dbReference type="ARBA" id="ARBA00022764"/>
    </source>
</evidence>
<feature type="binding site" description="covalent" evidence="8">
    <location>
        <position position="53"/>
    </location>
    <ligand>
        <name>heme c</name>
        <dbReference type="ChEBI" id="CHEBI:61717"/>
        <label>1</label>
    </ligand>
</feature>
<organism evidence="12 13">
    <name type="scientific">Methylocucumis oryzae</name>
    <dbReference type="NCBI Taxonomy" id="1632867"/>
    <lineage>
        <taxon>Bacteria</taxon>
        <taxon>Pseudomonadati</taxon>
        <taxon>Pseudomonadota</taxon>
        <taxon>Gammaproteobacteria</taxon>
        <taxon>Methylococcales</taxon>
        <taxon>Methylococcaceae</taxon>
        <taxon>Methylocucumis</taxon>
    </lineage>
</organism>
<evidence type="ECO:0000256" key="1">
    <source>
        <dbReference type="ARBA" id="ARBA00004418"/>
    </source>
</evidence>
<feature type="chain" id="PRO_5002462298" evidence="10">
    <location>
        <begin position="20"/>
        <end position="222"/>
    </location>
</feature>
<feature type="domain" description="Cytochrome c" evidence="11">
    <location>
        <begin position="141"/>
        <end position="222"/>
    </location>
</feature>
<dbReference type="RefSeq" id="WP_045780083.1">
    <property type="nucleotide sequence ID" value="NZ_LAJX01000191.1"/>
</dbReference>
<dbReference type="GO" id="GO:0009055">
    <property type="term" value="F:electron transfer activity"/>
    <property type="evidence" value="ECO:0007669"/>
    <property type="project" value="InterPro"/>
</dbReference>
<evidence type="ECO:0000313" key="13">
    <source>
        <dbReference type="Proteomes" id="UP000033684"/>
    </source>
</evidence>
<reference evidence="13" key="1">
    <citation type="submission" date="2015-03" db="EMBL/GenBank/DDBJ databases">
        <title>Draft genome sequence of a novel methanotroph (Sn10-6) isolated from flooded ricefield rhizosphere in India.</title>
        <authorList>
            <person name="Pandit P.S."/>
            <person name="Pore S.D."/>
            <person name="Arora P."/>
            <person name="Kapse N.G."/>
            <person name="Dhakephalkar P.K."/>
            <person name="Rahalkar M.C."/>
        </authorList>
    </citation>
    <scope>NUCLEOTIDE SEQUENCE [LARGE SCALE GENOMIC DNA]</scope>
    <source>
        <strain evidence="13">Sn10-6</strain>
    </source>
</reference>
<evidence type="ECO:0000256" key="2">
    <source>
        <dbReference type="ARBA" id="ARBA00022448"/>
    </source>
</evidence>
<evidence type="ECO:0000256" key="10">
    <source>
        <dbReference type="SAM" id="SignalP"/>
    </source>
</evidence>
<keyword evidence="10" id="KW-0732">Signal</keyword>
<dbReference type="AlphaFoldDB" id="A0A0F3IGJ2"/>
<comment type="caution">
    <text evidence="12">The sequence shown here is derived from an EMBL/GenBank/DDBJ whole genome shotgun (WGS) entry which is preliminary data.</text>
</comment>
<keyword evidence="7 9" id="KW-0408">Iron</keyword>
<dbReference type="GO" id="GO:0042597">
    <property type="term" value="C:periplasmic space"/>
    <property type="evidence" value="ECO:0007669"/>
    <property type="project" value="UniProtKB-SubCell"/>
</dbReference>
<feature type="domain" description="Cytochrome c" evidence="11">
    <location>
        <begin position="38"/>
        <end position="125"/>
    </location>
</feature>
<feature type="binding site" description="axial binding residue" evidence="9">
    <location>
        <position position="102"/>
    </location>
    <ligand>
        <name>heme c</name>
        <dbReference type="ChEBI" id="CHEBI:61717"/>
        <label>1</label>
    </ligand>
    <ligandPart>
        <name>Fe</name>
        <dbReference type="ChEBI" id="CHEBI:18248"/>
    </ligandPart>
</feature>
<dbReference type="InterPro" id="IPR050597">
    <property type="entry name" value="Cytochrome_c_Oxidase_Subunit"/>
</dbReference>
<evidence type="ECO:0000256" key="9">
    <source>
        <dbReference type="PIRSR" id="PIRSR000005-2"/>
    </source>
</evidence>
<evidence type="ECO:0000256" key="4">
    <source>
        <dbReference type="ARBA" id="ARBA00022723"/>
    </source>
</evidence>
<evidence type="ECO:0000256" key="8">
    <source>
        <dbReference type="PIRSR" id="PIRSR000005-1"/>
    </source>
</evidence>
<keyword evidence="13" id="KW-1185">Reference proteome</keyword>
<evidence type="ECO:0000313" key="12">
    <source>
        <dbReference type="EMBL" id="KJV05648.1"/>
    </source>
</evidence>
<keyword evidence="3 8" id="KW-0349">Heme</keyword>
<evidence type="ECO:0000256" key="7">
    <source>
        <dbReference type="ARBA" id="ARBA00023004"/>
    </source>
</evidence>
<dbReference type="PANTHER" id="PTHR33751:SF9">
    <property type="entry name" value="CYTOCHROME C4"/>
    <property type="match status" value="1"/>
</dbReference>
<feature type="signal peptide" evidence="10">
    <location>
        <begin position="1"/>
        <end position="19"/>
    </location>
</feature>